<dbReference type="InterPro" id="IPR011006">
    <property type="entry name" value="CheY-like_superfamily"/>
</dbReference>
<dbReference type="SMART" id="SM00448">
    <property type="entry name" value="REC"/>
    <property type="match status" value="1"/>
</dbReference>
<dbReference type="InterPro" id="IPR003661">
    <property type="entry name" value="HisK_dim/P_dom"/>
</dbReference>
<evidence type="ECO:0000256" key="3">
    <source>
        <dbReference type="ARBA" id="ARBA00022553"/>
    </source>
</evidence>
<organism evidence="11">
    <name type="scientific">Schlesneria paludicola</name>
    <dbReference type="NCBI Taxonomy" id="360056"/>
    <lineage>
        <taxon>Bacteria</taxon>
        <taxon>Pseudomonadati</taxon>
        <taxon>Planctomycetota</taxon>
        <taxon>Planctomycetia</taxon>
        <taxon>Planctomycetales</taxon>
        <taxon>Planctomycetaceae</taxon>
        <taxon>Schlesneria</taxon>
    </lineage>
</organism>
<dbReference type="GO" id="GO:0005886">
    <property type="term" value="C:plasma membrane"/>
    <property type="evidence" value="ECO:0007669"/>
    <property type="project" value="TreeGrafter"/>
</dbReference>
<dbReference type="PANTHER" id="PTHR43047">
    <property type="entry name" value="TWO-COMPONENT HISTIDINE PROTEIN KINASE"/>
    <property type="match status" value="1"/>
</dbReference>
<keyword evidence="4" id="KW-0808">Transferase</keyword>
<dbReference type="PROSITE" id="PS50109">
    <property type="entry name" value="HIS_KIN"/>
    <property type="match status" value="1"/>
</dbReference>
<evidence type="ECO:0000256" key="1">
    <source>
        <dbReference type="ARBA" id="ARBA00000085"/>
    </source>
</evidence>
<feature type="transmembrane region" description="Helical" evidence="8">
    <location>
        <begin position="64"/>
        <end position="81"/>
    </location>
</feature>
<dbReference type="PRINTS" id="PR00344">
    <property type="entry name" value="BCTRLSENSOR"/>
</dbReference>
<dbReference type="Pfam" id="PF02518">
    <property type="entry name" value="HATPase_c"/>
    <property type="match status" value="1"/>
</dbReference>
<name>A0A7C2JXZ2_9PLAN</name>
<dbReference type="Gene3D" id="1.10.287.130">
    <property type="match status" value="1"/>
</dbReference>
<feature type="transmembrane region" description="Helical" evidence="8">
    <location>
        <begin position="37"/>
        <end position="58"/>
    </location>
</feature>
<dbReference type="InterPro" id="IPR001789">
    <property type="entry name" value="Sig_transdc_resp-reg_receiver"/>
</dbReference>
<sequence>MEPVNTSVVQTWRRVWRWLQPRGLPDNRELARRAQRVLGFTLALIGFCPLFFGIFLAVGARVCAAVVLLAMAVLVLNVWALRRTGNVRRAAQTMVVTAWLTYTLLGWQQGGHDAPALVWYATLPIMSVVLISRRAGLLAWGVGAVLTTAFFVALECGYAIPSELSPAGMRLVEYTGALGLMLCTLVLTATFDIMERSAEQKLAAALKQAETADRVKSEFLANMSHEIRTPLNAILGFTDLMIDRAVDPADLPDVLQTIKRNGEHLLSIISEILDLSKIEAGQMTVERLPCDPTALVQDVLQILRVRAEPKGLELILQIEGVLPRWIVTDPTRFKQILLNLVGNAIKFTERGRVTVRLQWQANAAQLQCAVIDTGIGMTDEQRRNLFRPFNQADTSVTRRFGGTGLGLVISQKLAELLNGTISVQSECGQGTTFTLTLERVQALQDADSFQPAAEGSAVSEPAAPPEVRRILIADDMPDNRRLMGYLLGKTGVKCETVEDGAAAVAAVSAAATPFDLILMDMQMPVMDGLQAARELRERGFRQPIIAVTADDSPIERDRCLAAGCNDFISKPVQRDQLGRLLARWSSPESAGAERSPAATIHNA</sequence>
<dbReference type="CDD" id="cd00082">
    <property type="entry name" value="HisKA"/>
    <property type="match status" value="1"/>
</dbReference>
<gene>
    <name evidence="11" type="ORF">ENQ76_01650</name>
</gene>
<dbReference type="AlphaFoldDB" id="A0A7C2JXZ2"/>
<feature type="modified residue" description="4-aspartylphosphate" evidence="7">
    <location>
        <position position="520"/>
    </location>
</feature>
<evidence type="ECO:0000256" key="6">
    <source>
        <dbReference type="ARBA" id="ARBA00023012"/>
    </source>
</evidence>
<dbReference type="SUPFAM" id="SSF55874">
    <property type="entry name" value="ATPase domain of HSP90 chaperone/DNA topoisomerase II/histidine kinase"/>
    <property type="match status" value="1"/>
</dbReference>
<keyword evidence="5" id="KW-0418">Kinase</keyword>
<dbReference type="Gene3D" id="3.30.565.10">
    <property type="entry name" value="Histidine kinase-like ATPase, C-terminal domain"/>
    <property type="match status" value="1"/>
</dbReference>
<dbReference type="Pfam" id="PF00512">
    <property type="entry name" value="HisKA"/>
    <property type="match status" value="1"/>
</dbReference>
<feature type="domain" description="Histidine kinase" evidence="9">
    <location>
        <begin position="222"/>
        <end position="441"/>
    </location>
</feature>
<dbReference type="Gene3D" id="3.40.50.2300">
    <property type="match status" value="1"/>
</dbReference>
<evidence type="ECO:0000313" key="11">
    <source>
        <dbReference type="EMBL" id="HEN14159.1"/>
    </source>
</evidence>
<keyword evidence="8" id="KW-0812">Transmembrane</keyword>
<dbReference type="InterPro" id="IPR005467">
    <property type="entry name" value="His_kinase_dom"/>
</dbReference>
<dbReference type="PANTHER" id="PTHR43047:SF72">
    <property type="entry name" value="OSMOSENSING HISTIDINE PROTEIN KINASE SLN1"/>
    <property type="match status" value="1"/>
</dbReference>
<dbReference type="InterPro" id="IPR036890">
    <property type="entry name" value="HATPase_C_sf"/>
</dbReference>
<dbReference type="InterPro" id="IPR004358">
    <property type="entry name" value="Sig_transdc_His_kin-like_C"/>
</dbReference>
<keyword evidence="8" id="KW-1133">Transmembrane helix</keyword>
<keyword evidence="8" id="KW-0472">Membrane</keyword>
<dbReference type="CDD" id="cd17546">
    <property type="entry name" value="REC_hyHK_CKI1_RcsC-like"/>
    <property type="match status" value="1"/>
</dbReference>
<evidence type="ECO:0000256" key="8">
    <source>
        <dbReference type="SAM" id="Phobius"/>
    </source>
</evidence>
<dbReference type="GO" id="GO:0000155">
    <property type="term" value="F:phosphorelay sensor kinase activity"/>
    <property type="evidence" value="ECO:0007669"/>
    <property type="project" value="InterPro"/>
</dbReference>
<evidence type="ECO:0000259" key="9">
    <source>
        <dbReference type="PROSITE" id="PS50109"/>
    </source>
</evidence>
<dbReference type="FunFam" id="1.10.287.130:FF:000001">
    <property type="entry name" value="Two-component sensor histidine kinase"/>
    <property type="match status" value="1"/>
</dbReference>
<dbReference type="InterPro" id="IPR036097">
    <property type="entry name" value="HisK_dim/P_sf"/>
</dbReference>
<dbReference type="CDD" id="cd16922">
    <property type="entry name" value="HATPase_EvgS-ArcB-TorS-like"/>
    <property type="match status" value="1"/>
</dbReference>
<evidence type="ECO:0000256" key="2">
    <source>
        <dbReference type="ARBA" id="ARBA00012438"/>
    </source>
</evidence>
<dbReference type="EMBL" id="DSOK01000053">
    <property type="protein sequence ID" value="HEN14159.1"/>
    <property type="molecule type" value="Genomic_DNA"/>
</dbReference>
<evidence type="ECO:0000256" key="4">
    <source>
        <dbReference type="ARBA" id="ARBA00022679"/>
    </source>
</evidence>
<comment type="catalytic activity">
    <reaction evidence="1">
        <text>ATP + protein L-histidine = ADP + protein N-phospho-L-histidine.</text>
        <dbReference type="EC" id="2.7.13.3"/>
    </reaction>
</comment>
<dbReference type="InterPro" id="IPR003594">
    <property type="entry name" value="HATPase_dom"/>
</dbReference>
<protein>
    <recommendedName>
        <fullName evidence="2">histidine kinase</fullName>
        <ecNumber evidence="2">2.7.13.3</ecNumber>
    </recommendedName>
</protein>
<feature type="transmembrane region" description="Helical" evidence="8">
    <location>
        <begin position="138"/>
        <end position="160"/>
    </location>
</feature>
<dbReference type="PROSITE" id="PS50110">
    <property type="entry name" value="RESPONSE_REGULATORY"/>
    <property type="match status" value="1"/>
</dbReference>
<dbReference type="FunFam" id="3.30.565.10:FF:000078">
    <property type="entry name" value="Two-component sensor histidine kinase"/>
    <property type="match status" value="1"/>
</dbReference>
<accession>A0A7C2JXZ2</accession>
<dbReference type="EC" id="2.7.13.3" evidence="2"/>
<dbReference type="SMART" id="SM00388">
    <property type="entry name" value="HisKA"/>
    <property type="match status" value="1"/>
</dbReference>
<feature type="domain" description="Response regulatory" evidence="10">
    <location>
        <begin position="469"/>
        <end position="585"/>
    </location>
</feature>
<evidence type="ECO:0000256" key="7">
    <source>
        <dbReference type="PROSITE-ProRule" id="PRU00169"/>
    </source>
</evidence>
<comment type="caution">
    <text evidence="11">The sequence shown here is derived from an EMBL/GenBank/DDBJ whole genome shotgun (WGS) entry which is preliminary data.</text>
</comment>
<reference evidence="11" key="1">
    <citation type="journal article" date="2020" name="mSystems">
        <title>Genome- and Community-Level Interaction Insights into Carbon Utilization and Element Cycling Functions of Hydrothermarchaeota in Hydrothermal Sediment.</title>
        <authorList>
            <person name="Zhou Z."/>
            <person name="Liu Y."/>
            <person name="Xu W."/>
            <person name="Pan J."/>
            <person name="Luo Z.H."/>
            <person name="Li M."/>
        </authorList>
    </citation>
    <scope>NUCLEOTIDE SEQUENCE [LARGE SCALE GENOMIC DNA]</scope>
    <source>
        <strain evidence="11">SpSt-339</strain>
    </source>
</reference>
<dbReference type="Pfam" id="PF00072">
    <property type="entry name" value="Response_reg"/>
    <property type="match status" value="1"/>
</dbReference>
<keyword evidence="6" id="KW-0902">Two-component regulatory system</keyword>
<feature type="transmembrane region" description="Helical" evidence="8">
    <location>
        <begin position="90"/>
        <end position="108"/>
    </location>
</feature>
<evidence type="ECO:0000256" key="5">
    <source>
        <dbReference type="ARBA" id="ARBA00022777"/>
    </source>
</evidence>
<dbReference type="GO" id="GO:0009927">
    <property type="term" value="F:histidine phosphotransfer kinase activity"/>
    <property type="evidence" value="ECO:0007669"/>
    <property type="project" value="TreeGrafter"/>
</dbReference>
<dbReference type="SUPFAM" id="SSF52172">
    <property type="entry name" value="CheY-like"/>
    <property type="match status" value="1"/>
</dbReference>
<dbReference type="SMART" id="SM00387">
    <property type="entry name" value="HATPase_c"/>
    <property type="match status" value="1"/>
</dbReference>
<evidence type="ECO:0000259" key="10">
    <source>
        <dbReference type="PROSITE" id="PS50110"/>
    </source>
</evidence>
<proteinExistence type="predicted"/>
<feature type="transmembrane region" description="Helical" evidence="8">
    <location>
        <begin position="172"/>
        <end position="191"/>
    </location>
</feature>
<keyword evidence="3 7" id="KW-0597">Phosphoprotein</keyword>
<dbReference type="SUPFAM" id="SSF47384">
    <property type="entry name" value="Homodimeric domain of signal transducing histidine kinase"/>
    <property type="match status" value="1"/>
</dbReference>